<dbReference type="InParanoid" id="A0A6I8VR97"/>
<dbReference type="InterPro" id="IPR042178">
    <property type="entry name" value="Serpin_sf_1"/>
</dbReference>
<protein>
    <submittedName>
        <fullName evidence="7">Uncharacterized protein Spn42Da</fullName>
    </submittedName>
</protein>
<dbReference type="GO" id="GO:0004867">
    <property type="term" value="F:serine-type endopeptidase inhibitor activity"/>
    <property type="evidence" value="ECO:0007669"/>
    <property type="project" value="UniProtKB-KW"/>
</dbReference>
<dbReference type="InterPro" id="IPR036186">
    <property type="entry name" value="Serpin_sf"/>
</dbReference>
<dbReference type="SMART" id="SM00093">
    <property type="entry name" value="SERPIN"/>
    <property type="match status" value="2"/>
</dbReference>
<proteinExistence type="inferred from homology"/>
<dbReference type="Pfam" id="PF00079">
    <property type="entry name" value="Serpin"/>
    <property type="match status" value="2"/>
</dbReference>
<dbReference type="KEGG" id="dpo:6898085"/>
<dbReference type="InterPro" id="IPR023796">
    <property type="entry name" value="Serpin_dom"/>
</dbReference>
<feature type="domain" description="Serpin" evidence="5">
    <location>
        <begin position="434"/>
        <end position="795"/>
    </location>
</feature>
<dbReference type="Gene3D" id="2.30.39.10">
    <property type="entry name" value="Alpha-1-antitrypsin, domain 1"/>
    <property type="match status" value="2"/>
</dbReference>
<evidence type="ECO:0000256" key="1">
    <source>
        <dbReference type="ARBA" id="ARBA00009500"/>
    </source>
</evidence>
<accession>A0A6I8VR97</accession>
<dbReference type="InterPro" id="IPR023795">
    <property type="entry name" value="Serpin_CS"/>
</dbReference>
<reference evidence="6" key="1">
    <citation type="submission" date="2024-06" db="UniProtKB">
        <authorList>
            <consortium name="RefSeq"/>
        </authorList>
    </citation>
    <scope>NUCLEOTIDE SEQUENCE [LARGE SCALE GENOMIC DNA]</scope>
    <source>
        <strain evidence="6">MV2-25</strain>
    </source>
</reference>
<dbReference type="PANTHER" id="PTHR11461:SF211">
    <property type="entry name" value="GH10112P-RELATED"/>
    <property type="match status" value="1"/>
</dbReference>
<dbReference type="InterPro" id="IPR000215">
    <property type="entry name" value="Serpin_fam"/>
</dbReference>
<evidence type="ECO:0000256" key="2">
    <source>
        <dbReference type="ARBA" id="ARBA00022690"/>
    </source>
</evidence>
<reference evidence="7" key="2">
    <citation type="submission" date="2025-08" db="UniProtKB">
        <authorList>
            <consortium name="RefSeq"/>
        </authorList>
    </citation>
    <scope>IDENTIFICATION</scope>
    <source>
        <strain evidence="7">MV-25-SWS-2005</strain>
        <tissue evidence="7">Whole body</tissue>
    </source>
</reference>
<keyword evidence="2" id="KW-0646">Protease inhibitor</keyword>
<dbReference type="PANTHER" id="PTHR11461">
    <property type="entry name" value="SERINE PROTEASE INHIBITOR, SERPIN"/>
    <property type="match status" value="1"/>
</dbReference>
<dbReference type="GO" id="GO:0005615">
    <property type="term" value="C:extracellular space"/>
    <property type="evidence" value="ECO:0007669"/>
    <property type="project" value="InterPro"/>
</dbReference>
<evidence type="ECO:0000313" key="7">
    <source>
        <dbReference type="RefSeq" id="XP_033233403.1"/>
    </source>
</evidence>
<dbReference type="AlphaFoldDB" id="A0A6I8VR97"/>
<dbReference type="RefSeq" id="XP_033233403.1">
    <property type="nucleotide sequence ID" value="XM_033377512.1"/>
</dbReference>
<dbReference type="SUPFAM" id="SSF56574">
    <property type="entry name" value="Serpins"/>
    <property type="match status" value="2"/>
</dbReference>
<dbReference type="Gene3D" id="3.30.497.10">
    <property type="entry name" value="Antithrombin, subunit I, domain 2"/>
    <property type="match status" value="2"/>
</dbReference>
<comment type="similarity">
    <text evidence="1 4">Belongs to the serpin family.</text>
</comment>
<keyword evidence="6" id="KW-1185">Reference proteome</keyword>
<evidence type="ECO:0000259" key="5">
    <source>
        <dbReference type="SMART" id="SM00093"/>
    </source>
</evidence>
<name>A0A6I8VR97_DROPS</name>
<gene>
    <name evidence="7" type="primary">Spn42Da</name>
</gene>
<sequence>MTDPSATKNLEEFGYGLHEQLSNANPGKNLIYSPLSIQMCAAMVRMGAEEGTATARELDEGLRFSASNVDKIADGFEAVFSAFRQCKALKMANKLFIMKECKPNQRFASILEKKYHSKPMSIDFGSSSAAETINSWVEEETNKLIKNIVSPGALTNSTHLVLVNAIYFKGVWSIRFDEEDTREEEFFLEKGKPIKVSMMKVVHKFMYAELPKLGARAIKMLYTDCNLSMIIILPNESTGLKTLEQKLPTTSLKAITSDMSLIKVDVKIPKFRVEFEQELSSAFKKMGIKRIFSDEAELGQILEYQEAIKVSQILHKAFIDVNEVGTEAAAATAAVMVMRSLPATPVDRPKAFHANRPFYYTICDRNHGILFVGSVTAGVYGTVTNICGACWLPSLLFLTITLSPFVEPVQTTSDVTMPETKEVEFSRRLAIFSLNVYQKLSLLKPGENLVFSPFSIQTCAAMARLGAEGETAAELDRGLGLVSSDAAKIAQSFHQVLAAYEKSQILHIANKIFVMQGYPLREEFNQLLTKEFLSAAQSVNFAESAQAAGTINAWVEQSTNNLIKDLVPSSALDANSRLVLVNAIHFKGTWEHKFPQHATQQELFHLNEEHSTKVPMMNLKKKFRYADLPDLGAAALELGYADSDLSMLVVLPNSRTGLPALEEKLRGTLLSVITQSLQKTEVVVKLPKFRAEFQVELSEVFKQLGMSKMFGNNAEFNKMLQSPEQLKVSAIIHKAFIDVNEEGTEAAAATGAVVRMKRSIVSLAEPIEFHADHPFIYALVHRADLPLFWGSVVRPQEMASESGAAHNELNLMPFRYYETPLSYASTGMLMMRSRIPRIQPDSKHFYAEHPFKFYIINKDRTVLFAGKFLKL</sequence>
<feature type="domain" description="Serpin" evidence="5">
    <location>
        <begin position="15"/>
        <end position="378"/>
    </location>
</feature>
<dbReference type="InterPro" id="IPR042185">
    <property type="entry name" value="Serpin_sf_2"/>
</dbReference>
<organism evidence="6 7">
    <name type="scientific">Drosophila pseudoobscura pseudoobscura</name>
    <name type="common">Fruit fly</name>
    <dbReference type="NCBI Taxonomy" id="46245"/>
    <lineage>
        <taxon>Eukaryota</taxon>
        <taxon>Metazoa</taxon>
        <taxon>Ecdysozoa</taxon>
        <taxon>Arthropoda</taxon>
        <taxon>Hexapoda</taxon>
        <taxon>Insecta</taxon>
        <taxon>Pterygota</taxon>
        <taxon>Neoptera</taxon>
        <taxon>Endopterygota</taxon>
        <taxon>Diptera</taxon>
        <taxon>Brachycera</taxon>
        <taxon>Muscomorpha</taxon>
        <taxon>Ephydroidea</taxon>
        <taxon>Drosophilidae</taxon>
        <taxon>Drosophila</taxon>
        <taxon>Sophophora</taxon>
    </lineage>
</organism>
<evidence type="ECO:0000256" key="4">
    <source>
        <dbReference type="RuleBase" id="RU000411"/>
    </source>
</evidence>
<dbReference type="Proteomes" id="UP000001819">
    <property type="component" value="Chromosome 3"/>
</dbReference>
<evidence type="ECO:0000313" key="6">
    <source>
        <dbReference type="Proteomes" id="UP000001819"/>
    </source>
</evidence>
<dbReference type="PROSITE" id="PS00284">
    <property type="entry name" value="SERPIN"/>
    <property type="match status" value="2"/>
</dbReference>
<dbReference type="CDD" id="cd19601">
    <property type="entry name" value="serpin42Da-like"/>
    <property type="match status" value="2"/>
</dbReference>
<evidence type="ECO:0000256" key="3">
    <source>
        <dbReference type="ARBA" id="ARBA00022900"/>
    </source>
</evidence>
<keyword evidence="3" id="KW-0722">Serine protease inhibitor</keyword>